<feature type="compositionally biased region" description="Polar residues" evidence="1">
    <location>
        <begin position="165"/>
        <end position="176"/>
    </location>
</feature>
<feature type="region of interest" description="Disordered" evidence="1">
    <location>
        <begin position="121"/>
        <end position="215"/>
    </location>
</feature>
<dbReference type="KEGG" id="ccac:CcaHIS019_0502640"/>
<proteinExistence type="predicted"/>
<evidence type="ECO:0000256" key="1">
    <source>
        <dbReference type="SAM" id="MobiDB-lite"/>
    </source>
</evidence>
<name>A0AA48L643_9TREE</name>
<gene>
    <name evidence="2" type="ORF">CcaverHIS019_0502640</name>
</gene>
<feature type="compositionally biased region" description="Polar residues" evidence="1">
    <location>
        <begin position="122"/>
        <end position="131"/>
    </location>
</feature>
<dbReference type="RefSeq" id="XP_060457901.1">
    <property type="nucleotide sequence ID" value="XM_060601404.1"/>
</dbReference>
<feature type="compositionally biased region" description="Basic and acidic residues" evidence="1">
    <location>
        <begin position="189"/>
        <end position="198"/>
    </location>
</feature>
<keyword evidence="3" id="KW-1185">Reference proteome</keyword>
<dbReference type="GeneID" id="85496506"/>
<reference evidence="2" key="1">
    <citation type="journal article" date="2023" name="BMC Genomics">
        <title>Chromosome-level genome assemblies of Cutaneotrichosporon spp. (Trichosporonales, Basidiomycota) reveal imbalanced evolution between nucleotide sequences and chromosome synteny.</title>
        <authorList>
            <person name="Kobayashi Y."/>
            <person name="Kayamori A."/>
            <person name="Aoki K."/>
            <person name="Shiwa Y."/>
            <person name="Matsutani M."/>
            <person name="Fujita N."/>
            <person name="Sugita T."/>
            <person name="Iwasaki W."/>
            <person name="Tanaka N."/>
            <person name="Takashima M."/>
        </authorList>
    </citation>
    <scope>NUCLEOTIDE SEQUENCE</scope>
    <source>
        <strain evidence="2">HIS019</strain>
    </source>
</reference>
<feature type="compositionally biased region" description="Basic and acidic residues" evidence="1">
    <location>
        <begin position="296"/>
        <end position="306"/>
    </location>
</feature>
<evidence type="ECO:0000313" key="2">
    <source>
        <dbReference type="EMBL" id="BEI92636.1"/>
    </source>
</evidence>
<dbReference type="Proteomes" id="UP001233271">
    <property type="component" value="Chromosome 5"/>
</dbReference>
<feature type="compositionally biased region" description="Low complexity" evidence="1">
    <location>
        <begin position="269"/>
        <end position="278"/>
    </location>
</feature>
<organism evidence="2 3">
    <name type="scientific">Cutaneotrichosporon cavernicola</name>
    <dbReference type="NCBI Taxonomy" id="279322"/>
    <lineage>
        <taxon>Eukaryota</taxon>
        <taxon>Fungi</taxon>
        <taxon>Dikarya</taxon>
        <taxon>Basidiomycota</taxon>
        <taxon>Agaricomycotina</taxon>
        <taxon>Tremellomycetes</taxon>
        <taxon>Trichosporonales</taxon>
        <taxon>Trichosporonaceae</taxon>
        <taxon>Cutaneotrichosporon</taxon>
    </lineage>
</organism>
<dbReference type="AlphaFoldDB" id="A0AA48L643"/>
<evidence type="ECO:0000313" key="3">
    <source>
        <dbReference type="Proteomes" id="UP001233271"/>
    </source>
</evidence>
<accession>A0AA48L643</accession>
<protein>
    <submittedName>
        <fullName evidence="2">Uncharacterized protein</fullName>
    </submittedName>
</protein>
<feature type="compositionally biased region" description="Polar residues" evidence="1">
    <location>
        <begin position="248"/>
        <end position="260"/>
    </location>
</feature>
<feature type="region of interest" description="Disordered" evidence="1">
    <location>
        <begin position="227"/>
        <end position="306"/>
    </location>
</feature>
<feature type="compositionally biased region" description="Basic and acidic residues" evidence="1">
    <location>
        <begin position="227"/>
        <end position="240"/>
    </location>
</feature>
<sequence>MPTMSKIRHTIQIDNGPVHLIEVPALSHDNWPNLLRDFPSPTAPDFVTSATEWATRSAVRERVLLEALEWSVVQSHLANDPDAYYHDPSMVGIVSALKSAEIIILQQLGVGIEVIDDDNADGNVNSSAEADISTESENSDNDQGSSQSPPTPPATHLSPRPRSVSGKSKSLSTEPHTLSEVPLSILTVTEKDNKDKGKGKSPPTAQSNAPQLLGHRSESAQVEINKAEDHKVTLEQEPKKNVTRRVTRSQVNAESSQNIANVGPRRSARQANAQNSAATNHLSVPKTETADCSSPRLRDMTAKAKK</sequence>
<dbReference type="EMBL" id="AP028216">
    <property type="protein sequence ID" value="BEI92636.1"/>
    <property type="molecule type" value="Genomic_DNA"/>
</dbReference>